<dbReference type="AlphaFoldDB" id="A0A225WB25"/>
<dbReference type="OrthoDB" id="128723at2759"/>
<reference evidence="2" key="1">
    <citation type="submission" date="2017-03" db="EMBL/GenBank/DDBJ databases">
        <title>Phytopthora megakarya and P. palmivora, two closely related causual agents of cacao black pod achieved similar genome size and gene model numbers by different mechanisms.</title>
        <authorList>
            <person name="Ali S."/>
            <person name="Shao J."/>
            <person name="Larry D.J."/>
            <person name="Kronmiller B."/>
            <person name="Shen D."/>
            <person name="Strem M.D."/>
            <person name="Melnick R.L."/>
            <person name="Guiltinan M.J."/>
            <person name="Tyler B.M."/>
            <person name="Meinhardt L.W."/>
            <person name="Bailey B.A."/>
        </authorList>
    </citation>
    <scope>NUCLEOTIDE SEQUENCE [LARGE SCALE GENOMIC DNA]</scope>
    <source>
        <strain evidence="2">zdho120</strain>
    </source>
</reference>
<dbReference type="EMBL" id="NBNE01001230">
    <property type="protein sequence ID" value="OWZ14936.1"/>
    <property type="molecule type" value="Genomic_DNA"/>
</dbReference>
<sequence>MGLIGLTIIPSSIVGELRELQPSLEVGRLASSVIADLADGTKVECLTSVVVDLLLVTSAGRVNMSSVECLVMPASREGVLLRDSTLRSLGINVNDRLTRLAQAPPLEEEMEEFTTIE</sequence>
<keyword evidence="2" id="KW-1185">Reference proteome</keyword>
<comment type="caution">
    <text evidence="1">The sequence shown here is derived from an EMBL/GenBank/DDBJ whole genome shotgun (WGS) entry which is preliminary data.</text>
</comment>
<evidence type="ECO:0000313" key="2">
    <source>
        <dbReference type="Proteomes" id="UP000198211"/>
    </source>
</evidence>
<evidence type="ECO:0000313" key="1">
    <source>
        <dbReference type="EMBL" id="OWZ14936.1"/>
    </source>
</evidence>
<proteinExistence type="predicted"/>
<gene>
    <name evidence="1" type="ORF">PHMEG_00011511</name>
</gene>
<dbReference type="Proteomes" id="UP000198211">
    <property type="component" value="Unassembled WGS sequence"/>
</dbReference>
<organism evidence="1 2">
    <name type="scientific">Phytophthora megakarya</name>
    <dbReference type="NCBI Taxonomy" id="4795"/>
    <lineage>
        <taxon>Eukaryota</taxon>
        <taxon>Sar</taxon>
        <taxon>Stramenopiles</taxon>
        <taxon>Oomycota</taxon>
        <taxon>Peronosporomycetes</taxon>
        <taxon>Peronosporales</taxon>
        <taxon>Peronosporaceae</taxon>
        <taxon>Phytophthora</taxon>
    </lineage>
</organism>
<accession>A0A225WB25</accession>
<name>A0A225WB25_9STRA</name>
<protein>
    <submittedName>
        <fullName evidence="1">Uncharacterized protein</fullName>
    </submittedName>
</protein>